<name>A0ABP1FAT0_9FLAO</name>
<dbReference type="EMBL" id="CAXJRC010000012">
    <property type="protein sequence ID" value="CAL2106292.1"/>
    <property type="molecule type" value="Genomic_DNA"/>
</dbReference>
<evidence type="ECO:0000313" key="3">
    <source>
        <dbReference type="EMBL" id="CAL2106292.1"/>
    </source>
</evidence>
<protein>
    <recommendedName>
        <fullName evidence="2">Anti-sigma K factor RskA C-terminal domain-containing protein</fullName>
    </recommendedName>
</protein>
<evidence type="ECO:0000313" key="4">
    <source>
        <dbReference type="Proteomes" id="UP001497602"/>
    </source>
</evidence>
<dbReference type="RefSeq" id="WP_348738054.1">
    <property type="nucleotide sequence ID" value="NZ_CAXJRC010000012.1"/>
</dbReference>
<keyword evidence="1" id="KW-0732">Signal</keyword>
<keyword evidence="4" id="KW-1185">Reference proteome</keyword>
<accession>A0ABP1FAT0</accession>
<proteinExistence type="predicted"/>
<feature type="chain" id="PRO_5045511285" description="Anti-sigma K factor RskA C-terminal domain-containing protein" evidence="1">
    <location>
        <begin position="19"/>
        <end position="297"/>
    </location>
</feature>
<dbReference type="InterPro" id="IPR018764">
    <property type="entry name" value="RskA_C"/>
</dbReference>
<feature type="domain" description="Anti-sigma K factor RskA C-terminal" evidence="2">
    <location>
        <begin position="32"/>
        <end position="106"/>
    </location>
</feature>
<sequence>MRKIILSALALAALTFVACNNDDDTITPPATTANLTVAIDGLENLGADFKYEGWIIVNGAPVSTGVFTVDDSGKLSETSFIVNATQLAAASKFVLSVEPSNDTDPAPANTKILAGDFSSNSASISSTGIVADFKSATGKYILATPTDGADNNERSGVWFLDVSGGSPATGLILPKLSAGWKYEGWVVIDGKPVSTGTFTDAAMADDNAATSTFKGDMGNGPAYPGEDFIKNAPTGLTFPTDLRGKTVVVSVEPDPDNSMAPFTLKPLAHTVPADANDHVTLTMGNGPVAEIKGTVTR</sequence>
<reference evidence="3 4" key="1">
    <citation type="submission" date="2024-05" db="EMBL/GenBank/DDBJ databases">
        <authorList>
            <person name="Duchaud E."/>
        </authorList>
    </citation>
    <scope>NUCLEOTIDE SEQUENCE [LARGE SCALE GENOMIC DNA]</scope>
    <source>
        <strain evidence="3">Ena-SAMPLE-TAB-13-05-2024-13:56:06:370-140305</strain>
    </source>
</reference>
<dbReference type="Proteomes" id="UP001497602">
    <property type="component" value="Unassembled WGS sequence"/>
</dbReference>
<feature type="signal peptide" evidence="1">
    <location>
        <begin position="1"/>
        <end position="18"/>
    </location>
</feature>
<dbReference type="PROSITE" id="PS51257">
    <property type="entry name" value="PROKAR_LIPOPROTEIN"/>
    <property type="match status" value="1"/>
</dbReference>
<evidence type="ECO:0000256" key="1">
    <source>
        <dbReference type="SAM" id="SignalP"/>
    </source>
</evidence>
<evidence type="ECO:0000259" key="2">
    <source>
        <dbReference type="Pfam" id="PF10099"/>
    </source>
</evidence>
<dbReference type="Pfam" id="PF10099">
    <property type="entry name" value="RskA_C"/>
    <property type="match status" value="1"/>
</dbReference>
<gene>
    <name evidence="3" type="ORF">T190115A13A_200008</name>
</gene>
<comment type="caution">
    <text evidence="3">The sequence shown here is derived from an EMBL/GenBank/DDBJ whole genome shotgun (WGS) entry which is preliminary data.</text>
</comment>
<organism evidence="3 4">
    <name type="scientific">Tenacibaculum vairaonense</name>
    <dbReference type="NCBI Taxonomy" id="3137860"/>
    <lineage>
        <taxon>Bacteria</taxon>
        <taxon>Pseudomonadati</taxon>
        <taxon>Bacteroidota</taxon>
        <taxon>Flavobacteriia</taxon>
        <taxon>Flavobacteriales</taxon>
        <taxon>Flavobacteriaceae</taxon>
        <taxon>Tenacibaculum</taxon>
    </lineage>
</organism>